<protein>
    <submittedName>
        <fullName evidence="1">Uncharacterized protein</fullName>
    </submittedName>
</protein>
<evidence type="ECO:0000313" key="2">
    <source>
        <dbReference type="Proteomes" id="UP000053237"/>
    </source>
</evidence>
<dbReference type="AlphaFoldDB" id="A0A024FTY4"/>
<evidence type="ECO:0000313" key="1">
    <source>
        <dbReference type="EMBL" id="CCI10580.1"/>
    </source>
</evidence>
<accession>A0A024FTY4</accession>
<proteinExistence type="predicted"/>
<dbReference type="InParanoid" id="A0A024FTY4"/>
<comment type="caution">
    <text evidence="1">The sequence shown here is derived from an EMBL/GenBank/DDBJ whole genome shotgun (WGS) entry which is preliminary data.</text>
</comment>
<dbReference type="EMBL" id="CAIX01000301">
    <property type="protein sequence ID" value="CCI10580.1"/>
    <property type="molecule type" value="Genomic_DNA"/>
</dbReference>
<name>A0A024FTY4_9STRA</name>
<gene>
    <name evidence="1" type="ORF">BN9_108030</name>
</gene>
<dbReference type="Proteomes" id="UP000053237">
    <property type="component" value="Unassembled WGS sequence"/>
</dbReference>
<keyword evidence="2" id="KW-1185">Reference proteome</keyword>
<reference evidence="1 2" key="1">
    <citation type="submission" date="2012-05" db="EMBL/GenBank/DDBJ databases">
        <title>Recombination and specialization in a pathogen metapopulation.</title>
        <authorList>
            <person name="Gardiner A."/>
            <person name="Kemen E."/>
            <person name="Schultz-Larsen T."/>
            <person name="MacLean D."/>
            <person name="Van Oosterhout C."/>
            <person name="Jones J.D.G."/>
        </authorList>
    </citation>
    <scope>NUCLEOTIDE SEQUENCE [LARGE SCALE GENOMIC DNA]</scope>
    <source>
        <strain evidence="1 2">Ac Nc2</strain>
    </source>
</reference>
<sequence>MWNIGFVLDMQQVEEVILQLKRCLYGRVEEASILSAKLYINDLVVVKRFLAKRSAHSIHGGYELDQEAII</sequence>
<organism evidence="1 2">
    <name type="scientific">Albugo candida</name>
    <dbReference type="NCBI Taxonomy" id="65357"/>
    <lineage>
        <taxon>Eukaryota</taxon>
        <taxon>Sar</taxon>
        <taxon>Stramenopiles</taxon>
        <taxon>Oomycota</taxon>
        <taxon>Peronosporomycetes</taxon>
        <taxon>Albuginales</taxon>
        <taxon>Albuginaceae</taxon>
        <taxon>Albugo</taxon>
    </lineage>
</organism>